<evidence type="ECO:0000313" key="3">
    <source>
        <dbReference type="EMBL" id="MCP2271614.1"/>
    </source>
</evidence>
<dbReference type="InterPro" id="IPR042001">
    <property type="entry name" value="Sortase_F"/>
</dbReference>
<organism evidence="3 4">
    <name type="scientific">Actinokineospora diospyrosa</name>
    <dbReference type="NCBI Taxonomy" id="103728"/>
    <lineage>
        <taxon>Bacteria</taxon>
        <taxon>Bacillati</taxon>
        <taxon>Actinomycetota</taxon>
        <taxon>Actinomycetes</taxon>
        <taxon>Pseudonocardiales</taxon>
        <taxon>Pseudonocardiaceae</taxon>
        <taxon>Actinokineospora</taxon>
    </lineage>
</organism>
<dbReference type="CDD" id="cd05829">
    <property type="entry name" value="Sortase_F"/>
    <property type="match status" value="1"/>
</dbReference>
<proteinExistence type="predicted"/>
<dbReference type="InterPro" id="IPR023365">
    <property type="entry name" value="Sortase_dom-sf"/>
</dbReference>
<gene>
    <name evidence="3" type="ORF">LV75_004128</name>
</gene>
<dbReference type="EMBL" id="JAMTCO010000010">
    <property type="protein sequence ID" value="MCP2271614.1"/>
    <property type="molecule type" value="Genomic_DNA"/>
</dbReference>
<dbReference type="Gene3D" id="2.40.260.10">
    <property type="entry name" value="Sortase"/>
    <property type="match status" value="1"/>
</dbReference>
<dbReference type="Proteomes" id="UP001205185">
    <property type="component" value="Unassembled WGS sequence"/>
</dbReference>
<reference evidence="3 4" key="1">
    <citation type="submission" date="2022-06" db="EMBL/GenBank/DDBJ databases">
        <title>Genomic Encyclopedia of Archaeal and Bacterial Type Strains, Phase II (KMG-II): from individual species to whole genera.</title>
        <authorList>
            <person name="Goeker M."/>
        </authorList>
    </citation>
    <scope>NUCLEOTIDE SEQUENCE [LARGE SCALE GENOMIC DNA]</scope>
    <source>
        <strain evidence="3 4">DSM 44255</strain>
    </source>
</reference>
<dbReference type="RefSeq" id="WP_253888570.1">
    <property type="nucleotide sequence ID" value="NZ_BAAAVB010000003.1"/>
</dbReference>
<keyword evidence="4" id="KW-1185">Reference proteome</keyword>
<evidence type="ECO:0000313" key="4">
    <source>
        <dbReference type="Proteomes" id="UP001205185"/>
    </source>
</evidence>
<evidence type="ECO:0000256" key="1">
    <source>
        <dbReference type="ARBA" id="ARBA00022801"/>
    </source>
</evidence>
<name>A0ABT1IG45_9PSEU</name>
<dbReference type="SUPFAM" id="SSF63817">
    <property type="entry name" value="Sortase"/>
    <property type="match status" value="1"/>
</dbReference>
<comment type="caution">
    <text evidence="3">The sequence shown here is derived from an EMBL/GenBank/DDBJ whole genome shotgun (WGS) entry which is preliminary data.</text>
</comment>
<accession>A0ABT1IG45</accession>
<protein>
    <submittedName>
        <fullName evidence="3">Sortase family protein</fullName>
    </submittedName>
</protein>
<evidence type="ECO:0000256" key="2">
    <source>
        <dbReference type="SAM" id="MobiDB-lite"/>
    </source>
</evidence>
<dbReference type="InterPro" id="IPR005754">
    <property type="entry name" value="Sortase"/>
</dbReference>
<dbReference type="Pfam" id="PF04203">
    <property type="entry name" value="Sortase"/>
    <property type="match status" value="1"/>
</dbReference>
<feature type="region of interest" description="Disordered" evidence="2">
    <location>
        <begin position="72"/>
        <end position="113"/>
    </location>
</feature>
<sequence length="251" mass="25990">MARRSSPFAPPAAAGGAGLLVVLVCGLTFTTPTYVGGLPLPSDGGLQRVAVERAAADSDAALAGMRTQIKPKTAEPTTSAPPPPSQPPPAPTTKPAPQPPSSPETGQRPGTLRLAKGGTATLVRKELGPDATLPVPSGVREATWWGAGLDAAAGASVFAGHVNWKGKTGPFAELWSSRVGDLVSVVDDRGTQWRYRVSQVETVSKHDLPARAEEFFGQRGPHRVVLVTCGGQWVGGPEGYESNRVVIAVPV</sequence>
<feature type="compositionally biased region" description="Pro residues" evidence="2">
    <location>
        <begin position="79"/>
        <end position="102"/>
    </location>
</feature>
<keyword evidence="1" id="KW-0378">Hydrolase</keyword>